<dbReference type="PANTHER" id="PTHR46429">
    <property type="entry name" value="23S RRNA (GUANOSINE-2'-O-)-METHYLTRANSFERASE RLMB"/>
    <property type="match status" value="1"/>
</dbReference>
<dbReference type="NCBIfam" id="TIGR00186">
    <property type="entry name" value="rRNA_methyl_3"/>
    <property type="match status" value="1"/>
</dbReference>
<dbReference type="InterPro" id="IPR029026">
    <property type="entry name" value="tRNA_m1G_MTases_N"/>
</dbReference>
<keyword evidence="2 6" id="KW-0489">Methyltransferase</keyword>
<keyword evidence="3 6" id="KW-0808">Transferase</keyword>
<dbReference type="InterPro" id="IPR001537">
    <property type="entry name" value="SpoU_MeTrfase"/>
</dbReference>
<dbReference type="RefSeq" id="WP_169763198.1">
    <property type="nucleotide sequence ID" value="NZ_JABCUS010000029.1"/>
</dbReference>
<dbReference type="InterPro" id="IPR013123">
    <property type="entry name" value="SpoU_subst-bd"/>
</dbReference>
<feature type="compositionally biased region" description="Basic and acidic residues" evidence="4">
    <location>
        <begin position="23"/>
        <end position="32"/>
    </location>
</feature>
<feature type="region of interest" description="Disordered" evidence="4">
    <location>
        <begin position="39"/>
        <end position="58"/>
    </location>
</feature>
<dbReference type="GO" id="GO:0008173">
    <property type="term" value="F:RNA methyltransferase activity"/>
    <property type="evidence" value="ECO:0007669"/>
    <property type="project" value="InterPro"/>
</dbReference>
<name>A0A7Y0UV21_9ACTO</name>
<dbReference type="Proteomes" id="UP000575397">
    <property type="component" value="Unassembled WGS sequence"/>
</dbReference>
<dbReference type="InterPro" id="IPR004441">
    <property type="entry name" value="rRNA_MeTrfase_TrmH"/>
</dbReference>
<dbReference type="SMART" id="SM00967">
    <property type="entry name" value="SpoU_sub_bind"/>
    <property type="match status" value="1"/>
</dbReference>
<dbReference type="Pfam" id="PF08032">
    <property type="entry name" value="SpoU_sub_bind"/>
    <property type="match status" value="1"/>
</dbReference>
<dbReference type="GO" id="GO:0032259">
    <property type="term" value="P:methylation"/>
    <property type="evidence" value="ECO:0007669"/>
    <property type="project" value="UniProtKB-KW"/>
</dbReference>
<reference evidence="6 7" key="1">
    <citation type="submission" date="2020-04" db="EMBL/GenBank/DDBJ databases">
        <title>Antimicrobial susceptibility and clonality of vaginal-derived multi-drug resistant Mobiluncus isolates in China.</title>
        <authorList>
            <person name="Zhang X."/>
        </authorList>
    </citation>
    <scope>NUCLEOTIDE SEQUENCE [LARGE SCALE GENOMIC DNA]</scope>
    <source>
        <strain evidence="6 7">12</strain>
    </source>
</reference>
<dbReference type="GO" id="GO:0003723">
    <property type="term" value="F:RNA binding"/>
    <property type="evidence" value="ECO:0007669"/>
    <property type="project" value="InterPro"/>
</dbReference>
<accession>A0A7Y0UV21</accession>
<dbReference type="GO" id="GO:0005829">
    <property type="term" value="C:cytosol"/>
    <property type="evidence" value="ECO:0007669"/>
    <property type="project" value="TreeGrafter"/>
</dbReference>
<dbReference type="SUPFAM" id="SSF55315">
    <property type="entry name" value="L30e-like"/>
    <property type="match status" value="1"/>
</dbReference>
<dbReference type="InterPro" id="IPR029028">
    <property type="entry name" value="Alpha/beta_knot_MTases"/>
</dbReference>
<dbReference type="Gene3D" id="3.30.1330.30">
    <property type="match status" value="1"/>
</dbReference>
<comment type="caution">
    <text evidence="6">The sequence shown here is derived from an EMBL/GenBank/DDBJ whole genome shotgun (WGS) entry which is preliminary data.</text>
</comment>
<dbReference type="AlphaFoldDB" id="A0A7Y0UV21"/>
<dbReference type="GO" id="GO:0006396">
    <property type="term" value="P:RNA processing"/>
    <property type="evidence" value="ECO:0007669"/>
    <property type="project" value="InterPro"/>
</dbReference>
<evidence type="ECO:0000256" key="4">
    <source>
        <dbReference type="SAM" id="MobiDB-lite"/>
    </source>
</evidence>
<evidence type="ECO:0000256" key="2">
    <source>
        <dbReference type="ARBA" id="ARBA00022603"/>
    </source>
</evidence>
<evidence type="ECO:0000256" key="3">
    <source>
        <dbReference type="ARBA" id="ARBA00022679"/>
    </source>
</evidence>
<evidence type="ECO:0000313" key="6">
    <source>
        <dbReference type="EMBL" id="NMX04291.1"/>
    </source>
</evidence>
<protein>
    <submittedName>
        <fullName evidence="6">23S rRNA (Guanosine(2251)-2'-O)-methyltransferase RlmB</fullName>
    </submittedName>
</protein>
<dbReference type="CDD" id="cd18103">
    <property type="entry name" value="SpoU-like_RlmB"/>
    <property type="match status" value="1"/>
</dbReference>
<evidence type="ECO:0000313" key="7">
    <source>
        <dbReference type="Proteomes" id="UP000575397"/>
    </source>
</evidence>
<proteinExistence type="inferred from homology"/>
<evidence type="ECO:0000256" key="1">
    <source>
        <dbReference type="ARBA" id="ARBA00007228"/>
    </source>
</evidence>
<feature type="domain" description="RNA 2-O ribose methyltransferase substrate binding" evidence="5">
    <location>
        <begin position="68"/>
        <end position="144"/>
    </location>
</feature>
<dbReference type="EMBL" id="JABCUS010000029">
    <property type="protein sequence ID" value="NMX04291.1"/>
    <property type="molecule type" value="Genomic_DNA"/>
</dbReference>
<dbReference type="Gene3D" id="3.40.1280.10">
    <property type="match status" value="1"/>
</dbReference>
<dbReference type="SUPFAM" id="SSF75217">
    <property type="entry name" value="alpha/beta knot"/>
    <property type="match status" value="1"/>
</dbReference>
<sequence>MKKKGTGGHGRKRLAGKGPTPKASDRTYHQAYRDRIAAEKKATHTNAQRSRAAAKDHYRPHTRAGAELIFGRNPVSEAAVAGVPFKRLFVASTIMKDPKLAKVVERASASGVPLRECSAADLDRLTEGGVHQGIAAELCAYQYLDVMELWDLAVARAEAAGCAASAGCAVVSPAVHEAPSGVLGETPKSDLAPHETVATKPPTHPPLLVALDQITDPHNLGAVLRSAAAFGADGVIIPEHRAASVNAAAWKVSAGAAAIVPVAQATNLTRALQDLKRAGAFVIGLDGGGDVALPDLQLTDVPLVIVTGSEGRGISRLVRDTCDQIVSIPIAPRMESLNAAVATGIALYQIATARRVVR</sequence>
<dbReference type="Pfam" id="PF00588">
    <property type="entry name" value="SpoU_methylase"/>
    <property type="match status" value="1"/>
</dbReference>
<feature type="region of interest" description="Disordered" evidence="4">
    <location>
        <begin position="1"/>
        <end position="32"/>
    </location>
</feature>
<gene>
    <name evidence="6" type="primary">rlmB</name>
    <name evidence="6" type="ORF">HHJ77_10330</name>
</gene>
<evidence type="ECO:0000259" key="5">
    <source>
        <dbReference type="SMART" id="SM00967"/>
    </source>
</evidence>
<comment type="similarity">
    <text evidence="1">Belongs to the class IV-like SAM-binding methyltransferase superfamily. RNA methyltransferase TrmH family.</text>
</comment>
<organism evidence="6 7">
    <name type="scientific">Mobiluncus mulieris</name>
    <dbReference type="NCBI Taxonomy" id="2052"/>
    <lineage>
        <taxon>Bacteria</taxon>
        <taxon>Bacillati</taxon>
        <taxon>Actinomycetota</taxon>
        <taxon>Actinomycetes</taxon>
        <taxon>Actinomycetales</taxon>
        <taxon>Actinomycetaceae</taxon>
        <taxon>Mobiluncus</taxon>
    </lineage>
</organism>
<dbReference type="PANTHER" id="PTHR46429:SF1">
    <property type="entry name" value="23S RRNA (GUANOSINE-2'-O-)-METHYLTRANSFERASE RLMB"/>
    <property type="match status" value="1"/>
</dbReference>
<feature type="compositionally biased region" description="Basic residues" evidence="4">
    <location>
        <begin position="1"/>
        <end position="15"/>
    </location>
</feature>
<dbReference type="InterPro" id="IPR029064">
    <property type="entry name" value="Ribosomal_eL30-like_sf"/>
</dbReference>